<dbReference type="eggNOG" id="COG2303">
    <property type="taxonomic scope" value="Bacteria"/>
</dbReference>
<dbReference type="Pfam" id="PF05199">
    <property type="entry name" value="GMC_oxred_C"/>
    <property type="match status" value="1"/>
</dbReference>
<dbReference type="PANTHER" id="PTHR46056">
    <property type="entry name" value="LONG-CHAIN-ALCOHOL OXIDASE"/>
    <property type="match status" value="1"/>
</dbReference>
<dbReference type="InterPro" id="IPR000172">
    <property type="entry name" value="GMC_OxRdtase_N"/>
</dbReference>
<protein>
    <submittedName>
        <fullName evidence="7">GMC family oxidoreductase</fullName>
    </submittedName>
</protein>
<keyword evidence="3" id="KW-0274">FAD</keyword>
<dbReference type="EMBL" id="JPVO01000054">
    <property type="protein sequence ID" value="KGR74673.1"/>
    <property type="molecule type" value="Genomic_DNA"/>
</dbReference>
<dbReference type="Proteomes" id="UP000030408">
    <property type="component" value="Unassembled WGS sequence"/>
</dbReference>
<sequence length="572" mass="63398">MATTLPKTDIVLVGVGWTGGIIAAELTKKGYQVVGLERGKTRSMNDYLMVHDELRYANRNEMMQDLSKETWTVRHDPSQRALPYRNHGSFLVGDGLGGSGEHWNGLTYRFFPYDFEIRSKTIERYGEDKIPADMPLQDWGITYDEMVPYFEKFEEMIGLSGEENPHPDVPKIKYPTAPLKETPAMKMFREAATSLGYHPYTAPAATLSESYTNKDDITRGACQYCGFCERFGCEYGAKASPIVTVLPVAEKTGKFEVRTESSVRRIIHENGKATGVLYIDTKTGEEFIQPATVVAVTSYILNNVRLLLLSELGKPYNHETGEGVIGKNYAYQMTSSGSTGFFEDKEFNSFIGTGALAGVLDDFNGDNFDHTDLDFIHGGNIALGHYGRRPIANNSTPKGTPSWGKEFKDASIYWAHKYMSVGSQGSVMPNKNNFLSLDSQYTDQYGDPLLSITFNYKENEINQQKYIREITTNILKEMGATEVSTPGDQGDWDTTKYQTTHNTGGAIMGADPKTSALNNYLQMWDCENVFIPGANAFPHNSGMNPTGTVGALAYRAAEGIEKYLTNGGGSLV</sequence>
<organism evidence="7 8">
    <name type="scientific">Ureibacillus sinduriensis BLB-1 = JCM 15800</name>
    <dbReference type="NCBI Taxonomy" id="1384057"/>
    <lineage>
        <taxon>Bacteria</taxon>
        <taxon>Bacillati</taxon>
        <taxon>Bacillota</taxon>
        <taxon>Bacilli</taxon>
        <taxon>Bacillales</taxon>
        <taxon>Caryophanaceae</taxon>
        <taxon>Ureibacillus</taxon>
    </lineage>
</organism>
<accession>A0A0A3HWF0</accession>
<evidence type="ECO:0000256" key="2">
    <source>
        <dbReference type="ARBA" id="ARBA00022630"/>
    </source>
</evidence>
<evidence type="ECO:0000259" key="5">
    <source>
        <dbReference type="Pfam" id="PF00732"/>
    </source>
</evidence>
<proteinExistence type="inferred from homology"/>
<dbReference type="InterPro" id="IPR007867">
    <property type="entry name" value="GMC_OxRtase_C"/>
</dbReference>
<keyword evidence="8" id="KW-1185">Reference proteome</keyword>
<dbReference type="PANTHER" id="PTHR46056:SF12">
    <property type="entry name" value="LONG-CHAIN-ALCOHOL OXIDASE"/>
    <property type="match status" value="1"/>
</dbReference>
<evidence type="ECO:0000256" key="4">
    <source>
        <dbReference type="ARBA" id="ARBA00023002"/>
    </source>
</evidence>
<dbReference type="OrthoDB" id="9787779at2"/>
<evidence type="ECO:0000313" key="8">
    <source>
        <dbReference type="Proteomes" id="UP000030408"/>
    </source>
</evidence>
<name>A0A0A3HWF0_9BACL</name>
<gene>
    <name evidence="7" type="ORF">CD33_16445</name>
</gene>
<evidence type="ECO:0000256" key="3">
    <source>
        <dbReference type="ARBA" id="ARBA00022827"/>
    </source>
</evidence>
<evidence type="ECO:0000259" key="6">
    <source>
        <dbReference type="Pfam" id="PF05199"/>
    </source>
</evidence>
<comment type="similarity">
    <text evidence="1">Belongs to the GMC oxidoreductase family.</text>
</comment>
<feature type="domain" description="Glucose-methanol-choline oxidoreductase C-terminal" evidence="6">
    <location>
        <begin position="429"/>
        <end position="553"/>
    </location>
</feature>
<evidence type="ECO:0000256" key="1">
    <source>
        <dbReference type="ARBA" id="ARBA00010790"/>
    </source>
</evidence>
<reference evidence="7 8" key="1">
    <citation type="submission" date="2014-02" db="EMBL/GenBank/DDBJ databases">
        <title>Draft genome sequence of Lysinibacillus sinduriensis JCM 15800.</title>
        <authorList>
            <person name="Zhang F."/>
            <person name="Wang G."/>
            <person name="Zhang L."/>
        </authorList>
    </citation>
    <scope>NUCLEOTIDE SEQUENCE [LARGE SCALE GENOMIC DNA]</scope>
    <source>
        <strain evidence="7 8">JCM 15800</strain>
    </source>
</reference>
<dbReference type="SUPFAM" id="SSF51905">
    <property type="entry name" value="FAD/NAD(P)-binding domain"/>
    <property type="match status" value="1"/>
</dbReference>
<dbReference type="InterPro" id="IPR036188">
    <property type="entry name" value="FAD/NAD-bd_sf"/>
</dbReference>
<comment type="caution">
    <text evidence="7">The sequence shown here is derived from an EMBL/GenBank/DDBJ whole genome shotgun (WGS) entry which is preliminary data.</text>
</comment>
<dbReference type="AlphaFoldDB" id="A0A0A3HWF0"/>
<dbReference type="SUPFAM" id="SSF54373">
    <property type="entry name" value="FAD-linked reductases, C-terminal domain"/>
    <property type="match status" value="1"/>
</dbReference>
<dbReference type="GO" id="GO:0016614">
    <property type="term" value="F:oxidoreductase activity, acting on CH-OH group of donors"/>
    <property type="evidence" value="ECO:0007669"/>
    <property type="project" value="InterPro"/>
</dbReference>
<evidence type="ECO:0000313" key="7">
    <source>
        <dbReference type="EMBL" id="KGR74673.1"/>
    </source>
</evidence>
<keyword evidence="4" id="KW-0560">Oxidoreductase</keyword>
<dbReference type="RefSeq" id="WP_036202131.1">
    <property type="nucleotide sequence ID" value="NZ_AVCY01000002.1"/>
</dbReference>
<dbReference type="GO" id="GO:0050660">
    <property type="term" value="F:flavin adenine dinucleotide binding"/>
    <property type="evidence" value="ECO:0007669"/>
    <property type="project" value="InterPro"/>
</dbReference>
<keyword evidence="2" id="KW-0285">Flavoprotein</keyword>
<feature type="domain" description="Glucose-methanol-choline oxidoreductase N-terminal" evidence="5">
    <location>
        <begin position="141"/>
        <end position="331"/>
    </location>
</feature>
<dbReference type="STRING" id="1384057.CD33_16445"/>
<dbReference type="Pfam" id="PF00732">
    <property type="entry name" value="GMC_oxred_N"/>
    <property type="match status" value="1"/>
</dbReference>
<dbReference type="Gene3D" id="3.50.50.60">
    <property type="entry name" value="FAD/NAD(P)-binding domain"/>
    <property type="match status" value="2"/>
</dbReference>